<dbReference type="PROSITE" id="PS01081">
    <property type="entry name" value="HTH_TETR_1"/>
    <property type="match status" value="1"/>
</dbReference>
<name>A0A6G1X895_9BACI</name>
<dbReference type="PANTHER" id="PTHR43479:SF22">
    <property type="entry name" value="TRANSCRIPTIONAL REGULATOR, TETR FAMILY"/>
    <property type="match status" value="1"/>
</dbReference>
<dbReference type="InterPro" id="IPR023772">
    <property type="entry name" value="DNA-bd_HTH_TetR-type_CS"/>
</dbReference>
<keyword evidence="1" id="KW-0678">Repressor</keyword>
<feature type="DNA-binding region" description="H-T-H motif" evidence="5">
    <location>
        <begin position="24"/>
        <end position="43"/>
    </location>
</feature>
<evidence type="ECO:0000256" key="3">
    <source>
        <dbReference type="ARBA" id="ARBA00023125"/>
    </source>
</evidence>
<dbReference type="AlphaFoldDB" id="A0A6G1X895"/>
<dbReference type="InterPro" id="IPR009057">
    <property type="entry name" value="Homeodomain-like_sf"/>
</dbReference>
<protein>
    <submittedName>
        <fullName evidence="7">TetR family transcriptional regulator</fullName>
    </submittedName>
</protein>
<evidence type="ECO:0000313" key="8">
    <source>
        <dbReference type="Proteomes" id="UP000480185"/>
    </source>
</evidence>
<gene>
    <name evidence="7" type="ORF">GH754_12670</name>
</gene>
<keyword evidence="2" id="KW-0805">Transcription regulation</keyword>
<dbReference type="PRINTS" id="PR00455">
    <property type="entry name" value="HTHTETR"/>
</dbReference>
<dbReference type="EMBL" id="WJNH01000007">
    <property type="protein sequence ID" value="MRG87162.1"/>
    <property type="molecule type" value="Genomic_DNA"/>
</dbReference>
<dbReference type="GO" id="GO:0045892">
    <property type="term" value="P:negative regulation of DNA-templated transcription"/>
    <property type="evidence" value="ECO:0007669"/>
    <property type="project" value="UniProtKB-ARBA"/>
</dbReference>
<dbReference type="SUPFAM" id="SSF46689">
    <property type="entry name" value="Homeodomain-like"/>
    <property type="match status" value="1"/>
</dbReference>
<evidence type="ECO:0000256" key="1">
    <source>
        <dbReference type="ARBA" id="ARBA00022491"/>
    </source>
</evidence>
<keyword evidence="3 5" id="KW-0238">DNA-binding</keyword>
<keyword evidence="4" id="KW-0804">Transcription</keyword>
<dbReference type="Proteomes" id="UP000480185">
    <property type="component" value="Unassembled WGS sequence"/>
</dbReference>
<feature type="domain" description="HTH tetR-type" evidence="6">
    <location>
        <begin position="1"/>
        <end position="61"/>
    </location>
</feature>
<dbReference type="PROSITE" id="PS50977">
    <property type="entry name" value="HTH_TETR_2"/>
    <property type="match status" value="1"/>
</dbReference>
<sequence>MSKRKELMNKAIQLFSEKGFHQTSVQEIAQAAGISKGAFYKHFDTKEQVFIEILKTHYENMIKHSNAMNDIKGISKKEVFTKKLSNELEQWIANREFFTVLFKDFPPNKNEQVSTIMKKLKSSMIDLHKETLIDTYGNKIEPYMMDIVIMLEGILKEYVVTIILKKKNVDVTKLARLITSSMDGIVQSLPQVEPVFTDKLYDVNPDHLQERLNNCCAKIEEKVVNSSTLEMDKEKLLNSIKLMKEEMAKDEPKSFLIDALLNYLRQETFLKEDVQLLERLYLAFPHE</sequence>
<evidence type="ECO:0000256" key="5">
    <source>
        <dbReference type="PROSITE-ProRule" id="PRU00335"/>
    </source>
</evidence>
<proteinExistence type="predicted"/>
<keyword evidence="8" id="KW-1185">Reference proteome</keyword>
<dbReference type="Pfam" id="PF00440">
    <property type="entry name" value="TetR_N"/>
    <property type="match status" value="1"/>
</dbReference>
<evidence type="ECO:0000259" key="6">
    <source>
        <dbReference type="PROSITE" id="PS50977"/>
    </source>
</evidence>
<comment type="caution">
    <text evidence="7">The sequence shown here is derived from an EMBL/GenBank/DDBJ whole genome shotgun (WGS) entry which is preliminary data.</text>
</comment>
<dbReference type="InterPro" id="IPR001647">
    <property type="entry name" value="HTH_TetR"/>
</dbReference>
<dbReference type="PANTHER" id="PTHR43479">
    <property type="entry name" value="ACREF/ENVCD OPERON REPRESSOR-RELATED"/>
    <property type="match status" value="1"/>
</dbReference>
<accession>A0A6G1X895</accession>
<dbReference type="OrthoDB" id="9812993at2"/>
<dbReference type="FunFam" id="1.10.10.60:FF:000141">
    <property type="entry name" value="TetR family transcriptional regulator"/>
    <property type="match status" value="1"/>
</dbReference>
<reference evidence="7 8" key="1">
    <citation type="submission" date="2019-11" db="EMBL/GenBank/DDBJ databases">
        <authorList>
            <person name="Li J."/>
        </authorList>
    </citation>
    <scope>NUCLEOTIDE SEQUENCE [LARGE SCALE GENOMIC DNA]</scope>
    <source>
        <strain evidence="7 8">J4</strain>
    </source>
</reference>
<evidence type="ECO:0000256" key="4">
    <source>
        <dbReference type="ARBA" id="ARBA00023163"/>
    </source>
</evidence>
<dbReference type="RefSeq" id="WP_153729039.1">
    <property type="nucleotide sequence ID" value="NZ_WJNH01000007.1"/>
</dbReference>
<dbReference type="Gene3D" id="1.10.357.10">
    <property type="entry name" value="Tetracycline Repressor, domain 2"/>
    <property type="match status" value="1"/>
</dbReference>
<organism evidence="7 8">
    <name type="scientific">Salinibacillus xinjiangensis</name>
    <dbReference type="NCBI Taxonomy" id="1229268"/>
    <lineage>
        <taxon>Bacteria</taxon>
        <taxon>Bacillati</taxon>
        <taxon>Bacillota</taxon>
        <taxon>Bacilli</taxon>
        <taxon>Bacillales</taxon>
        <taxon>Bacillaceae</taxon>
        <taxon>Salinibacillus</taxon>
    </lineage>
</organism>
<evidence type="ECO:0000313" key="7">
    <source>
        <dbReference type="EMBL" id="MRG87162.1"/>
    </source>
</evidence>
<dbReference type="InterPro" id="IPR050624">
    <property type="entry name" value="HTH-type_Tx_Regulator"/>
</dbReference>
<evidence type="ECO:0000256" key="2">
    <source>
        <dbReference type="ARBA" id="ARBA00023015"/>
    </source>
</evidence>
<dbReference type="GO" id="GO:0003677">
    <property type="term" value="F:DNA binding"/>
    <property type="evidence" value="ECO:0007669"/>
    <property type="project" value="UniProtKB-UniRule"/>
</dbReference>